<dbReference type="Gene3D" id="2.120.10.30">
    <property type="entry name" value="TolB, C-terminal domain"/>
    <property type="match status" value="1"/>
</dbReference>
<dbReference type="Pfam" id="PF05787">
    <property type="entry name" value="PhoX"/>
    <property type="match status" value="3"/>
</dbReference>
<evidence type="ECO:0000256" key="1">
    <source>
        <dbReference type="SAM" id="SignalP"/>
    </source>
</evidence>
<feature type="signal peptide" evidence="1">
    <location>
        <begin position="1"/>
        <end position="30"/>
    </location>
</feature>
<sequence length="419" mass="43855">MHIGQTALRRRALLKATVLGAALACSPAQYRTLLAGPVARGAGPYGALLGPDANGLLLPKGFRSRIVAVSGLRVGLVDGASPYVWHTAPDGAACFPEADGGWRYVNNSEVGGGLGGVGGIRFAADGSPLEAYSVLEGTSRNCAGGVTPWGTWLSCEEAGDGGQVWECAPDGSWEGVPHPMLGLYNHEAVAVDPVNQHLFLTEDDPGGLFYRWVMAEGRFDDAMASGRMRADDPEDGTLQAAVMAEDGAVEWVDVPDPTATPLRDSVDATPFDGGEGIWYDSGFVYFTTKGDTRVWVHDIAGQRISVLYDGVEDPEGGLAGVDNVTIAPSGDVLVAEDGGNMEIRMITADTREVVPLVQMPGPAHEGSEVTGPCFSPDGTRLYFSSQRAGLDGPGEGITYEVTGPFRTERVGIAATATPS</sequence>
<keyword evidence="3" id="KW-1185">Reference proteome</keyword>
<organism evidence="2 3">
    <name type="scientific">Euzebya pacifica</name>
    <dbReference type="NCBI Taxonomy" id="1608957"/>
    <lineage>
        <taxon>Bacteria</taxon>
        <taxon>Bacillati</taxon>
        <taxon>Actinomycetota</taxon>
        <taxon>Nitriliruptoria</taxon>
        <taxon>Euzebyales</taxon>
    </lineage>
</organism>
<evidence type="ECO:0008006" key="4">
    <source>
        <dbReference type="Google" id="ProtNLM"/>
    </source>
</evidence>
<dbReference type="SUPFAM" id="SSF75011">
    <property type="entry name" value="3-carboxy-cis,cis-mucoante lactonizing enzyme"/>
    <property type="match status" value="1"/>
</dbReference>
<evidence type="ECO:0000313" key="2">
    <source>
        <dbReference type="EMBL" id="AXV05064.1"/>
    </source>
</evidence>
<protein>
    <recommendedName>
        <fullName evidence="4">Translocation protein TolB</fullName>
    </recommendedName>
</protein>
<gene>
    <name evidence="2" type="ORF">DVS28_a0357</name>
</gene>
<proteinExistence type="predicted"/>
<dbReference type="InterPro" id="IPR008557">
    <property type="entry name" value="PhoX"/>
</dbReference>
<dbReference type="KEGG" id="euz:DVS28_a0357"/>
<reference evidence="2 3" key="1">
    <citation type="submission" date="2018-09" db="EMBL/GenBank/DDBJ databases">
        <title>Complete genome sequence of Euzebya sp. DY32-46 isolated from seawater of Pacific Ocean.</title>
        <authorList>
            <person name="Xu L."/>
            <person name="Wu Y.-H."/>
            <person name="Xu X.-W."/>
        </authorList>
    </citation>
    <scope>NUCLEOTIDE SEQUENCE [LARGE SCALE GENOMIC DNA]</scope>
    <source>
        <strain evidence="2 3">DY32-46</strain>
    </source>
</reference>
<dbReference type="PANTHER" id="PTHR35399:SF4">
    <property type="entry name" value="MEMBRANE PROTEIN"/>
    <property type="match status" value="1"/>
</dbReference>
<name>A0A346XS67_9ACTN</name>
<evidence type="ECO:0000313" key="3">
    <source>
        <dbReference type="Proteomes" id="UP000264006"/>
    </source>
</evidence>
<dbReference type="RefSeq" id="WP_216826331.1">
    <property type="nucleotide sequence ID" value="NZ_CP031165.1"/>
</dbReference>
<feature type="chain" id="PRO_5039346954" description="Translocation protein TolB" evidence="1">
    <location>
        <begin position="31"/>
        <end position="419"/>
    </location>
</feature>
<dbReference type="PANTHER" id="PTHR35399">
    <property type="entry name" value="SLR8030 PROTEIN"/>
    <property type="match status" value="1"/>
</dbReference>
<dbReference type="EMBL" id="CP031165">
    <property type="protein sequence ID" value="AXV05064.1"/>
    <property type="molecule type" value="Genomic_DNA"/>
</dbReference>
<dbReference type="Proteomes" id="UP000264006">
    <property type="component" value="Chromosome"/>
</dbReference>
<accession>A0A346XS67</accession>
<dbReference type="AlphaFoldDB" id="A0A346XS67"/>
<keyword evidence="1" id="KW-0732">Signal</keyword>
<dbReference type="InterPro" id="IPR011042">
    <property type="entry name" value="6-blade_b-propeller_TolB-like"/>
</dbReference>